<feature type="compositionally biased region" description="Basic and acidic residues" evidence="1">
    <location>
        <begin position="86"/>
        <end position="96"/>
    </location>
</feature>
<gene>
    <name evidence="3" type="ORF">EVAR_76934_1</name>
</gene>
<feature type="domain" description="Cytosolic fatty-acid binding proteins" evidence="2">
    <location>
        <begin position="6"/>
        <end position="23"/>
    </location>
</feature>
<dbReference type="EMBL" id="BGZK01000006">
    <property type="protein sequence ID" value="GBP00680.1"/>
    <property type="molecule type" value="Genomic_DNA"/>
</dbReference>
<evidence type="ECO:0000256" key="1">
    <source>
        <dbReference type="SAM" id="MobiDB-lite"/>
    </source>
</evidence>
<evidence type="ECO:0000313" key="3">
    <source>
        <dbReference type="EMBL" id="GBP00680.1"/>
    </source>
</evidence>
<evidence type="ECO:0000259" key="2">
    <source>
        <dbReference type="PROSITE" id="PS00214"/>
    </source>
</evidence>
<dbReference type="InterPro" id="IPR000463">
    <property type="entry name" value="Fatty_acid-bd"/>
</dbReference>
<dbReference type="AlphaFoldDB" id="A0A4C1SHS3"/>
<dbReference type="OrthoDB" id="7477576at2759"/>
<evidence type="ECO:0000313" key="4">
    <source>
        <dbReference type="Proteomes" id="UP000299102"/>
    </source>
</evidence>
<proteinExistence type="predicted"/>
<feature type="region of interest" description="Disordered" evidence="1">
    <location>
        <begin position="59"/>
        <end position="96"/>
    </location>
</feature>
<dbReference type="Gene3D" id="2.40.128.20">
    <property type="match status" value="1"/>
</dbReference>
<dbReference type="Proteomes" id="UP000299102">
    <property type="component" value="Unassembled WGS sequence"/>
</dbReference>
<dbReference type="InterPro" id="IPR012674">
    <property type="entry name" value="Calycin"/>
</dbReference>
<comment type="caution">
    <text evidence="3">The sequence shown here is derived from an EMBL/GenBank/DDBJ whole genome shotgun (WGS) entry which is preliminary data.</text>
</comment>
<dbReference type="PROSITE" id="PS00214">
    <property type="entry name" value="FABP"/>
    <property type="match status" value="1"/>
</dbReference>
<protein>
    <recommendedName>
        <fullName evidence="2">Cytosolic fatty-acid binding proteins domain-containing protein</fullName>
    </recommendedName>
</protein>
<dbReference type="SUPFAM" id="SSF50814">
    <property type="entry name" value="Lipocalins"/>
    <property type="match status" value="1"/>
</dbReference>
<organism evidence="3 4">
    <name type="scientific">Eumeta variegata</name>
    <name type="common">Bagworm moth</name>
    <name type="synonym">Eumeta japonica</name>
    <dbReference type="NCBI Taxonomy" id="151549"/>
    <lineage>
        <taxon>Eukaryota</taxon>
        <taxon>Metazoa</taxon>
        <taxon>Ecdysozoa</taxon>
        <taxon>Arthropoda</taxon>
        <taxon>Hexapoda</taxon>
        <taxon>Insecta</taxon>
        <taxon>Pterygota</taxon>
        <taxon>Neoptera</taxon>
        <taxon>Endopterygota</taxon>
        <taxon>Lepidoptera</taxon>
        <taxon>Glossata</taxon>
        <taxon>Ditrysia</taxon>
        <taxon>Tineoidea</taxon>
        <taxon>Psychidae</taxon>
        <taxon>Oiketicinae</taxon>
        <taxon>Eumeta</taxon>
    </lineage>
</organism>
<sequence length="96" mass="10441">MEFVGKKYKMTSSENFDEFMKALGKQVMVGGGSKRHPSILVCHDCIQIGTVIVSVRVTRGTHREPGPELKLGTGSGSKPSAGPGLNEERKPDRNQE</sequence>
<accession>A0A4C1SHS3</accession>
<keyword evidence="4" id="KW-1185">Reference proteome</keyword>
<reference evidence="3 4" key="1">
    <citation type="journal article" date="2019" name="Commun. Biol.">
        <title>The bagworm genome reveals a unique fibroin gene that provides high tensile strength.</title>
        <authorList>
            <person name="Kono N."/>
            <person name="Nakamura H."/>
            <person name="Ohtoshi R."/>
            <person name="Tomita M."/>
            <person name="Numata K."/>
            <person name="Arakawa K."/>
        </authorList>
    </citation>
    <scope>NUCLEOTIDE SEQUENCE [LARGE SCALE GENOMIC DNA]</scope>
</reference>
<dbReference type="GO" id="GO:0008289">
    <property type="term" value="F:lipid binding"/>
    <property type="evidence" value="ECO:0007669"/>
    <property type="project" value="InterPro"/>
</dbReference>
<name>A0A4C1SHS3_EUMVA</name>